<gene>
    <name evidence="2" type="primary">ompW_1</name>
    <name evidence="2" type="ORF">EHSB41UT_01206</name>
</gene>
<keyword evidence="3" id="KW-1185">Reference proteome</keyword>
<feature type="signal peptide" evidence="1">
    <location>
        <begin position="1"/>
        <end position="26"/>
    </location>
</feature>
<dbReference type="PANTHER" id="PTHR36920">
    <property type="match status" value="1"/>
</dbReference>
<dbReference type="AlphaFoldDB" id="A0A1X7AGU2"/>
<dbReference type="Proteomes" id="UP000196573">
    <property type="component" value="Unassembled WGS sequence"/>
</dbReference>
<evidence type="ECO:0000313" key="2">
    <source>
        <dbReference type="EMBL" id="SMA40582.1"/>
    </source>
</evidence>
<dbReference type="SUPFAM" id="SSF56925">
    <property type="entry name" value="OMPA-like"/>
    <property type="match status" value="1"/>
</dbReference>
<accession>A0A1X7AGU2</accession>
<evidence type="ECO:0000256" key="1">
    <source>
        <dbReference type="SAM" id="SignalP"/>
    </source>
</evidence>
<dbReference type="GO" id="GO:0055085">
    <property type="term" value="P:transmembrane transport"/>
    <property type="evidence" value="ECO:0007669"/>
    <property type="project" value="TreeGrafter"/>
</dbReference>
<name>A0A1X7AGU2_9GAMM</name>
<feature type="chain" id="PRO_5012372019" evidence="1">
    <location>
        <begin position="27"/>
        <end position="230"/>
    </location>
</feature>
<evidence type="ECO:0000313" key="3">
    <source>
        <dbReference type="Proteomes" id="UP000196573"/>
    </source>
</evidence>
<dbReference type="RefSeq" id="WP_087107871.1">
    <property type="nucleotide sequence ID" value="NZ_CBCSCN010000001.1"/>
</dbReference>
<keyword evidence="1" id="KW-0732">Signal</keyword>
<sequence>MKNIIKLSGLAVAVSAALTFSGTVAAYDAGDLIIRTGAATVAPDVDSGNLKANGAVVNPANPTTVDVDSNTQLGLSFTYMLDSNWGVELLAATPFSHTIKTKGGLASLGKLADVKHLPPTLTLQYYPMASGDAFQPYVGAGINYTTFFSEDFKSNHKGSFKSLNLDDSWGLALQAGFDYALTDNLGVNAAVWWIDIDTEATFKSPDGATKYKVDVELDPMVYMVGLNYKF</sequence>
<organism evidence="2 3">
    <name type="scientific">Parendozoicomonas haliclonae</name>
    <dbReference type="NCBI Taxonomy" id="1960125"/>
    <lineage>
        <taxon>Bacteria</taxon>
        <taxon>Pseudomonadati</taxon>
        <taxon>Pseudomonadota</taxon>
        <taxon>Gammaproteobacteria</taxon>
        <taxon>Oceanospirillales</taxon>
        <taxon>Endozoicomonadaceae</taxon>
        <taxon>Parendozoicomonas</taxon>
    </lineage>
</organism>
<proteinExistence type="predicted"/>
<dbReference type="GO" id="GO:0019867">
    <property type="term" value="C:outer membrane"/>
    <property type="evidence" value="ECO:0007669"/>
    <property type="project" value="InterPro"/>
</dbReference>
<dbReference type="InterPro" id="IPR005618">
    <property type="entry name" value="OMPW"/>
</dbReference>
<dbReference type="InterPro" id="IPR011250">
    <property type="entry name" value="OMP/PagP_B-barrel"/>
</dbReference>
<dbReference type="Gene3D" id="2.40.160.20">
    <property type="match status" value="1"/>
</dbReference>
<dbReference type="Pfam" id="PF03922">
    <property type="entry name" value="OmpW"/>
    <property type="match status" value="1"/>
</dbReference>
<dbReference type="PANTHER" id="PTHR36920:SF1">
    <property type="entry name" value="OUTER MEMBRANE PROTEIN W"/>
    <property type="match status" value="1"/>
</dbReference>
<reference evidence="2 3" key="1">
    <citation type="submission" date="2017-03" db="EMBL/GenBank/DDBJ databases">
        <authorList>
            <person name="Afonso C.L."/>
            <person name="Miller P.J."/>
            <person name="Scott M.A."/>
            <person name="Spackman E."/>
            <person name="Goraichik I."/>
            <person name="Dimitrov K.M."/>
            <person name="Suarez D.L."/>
            <person name="Swayne D.E."/>
        </authorList>
    </citation>
    <scope>NUCLEOTIDE SEQUENCE [LARGE SCALE GENOMIC DNA]</scope>
    <source>
        <strain evidence="2">SB41UT1</strain>
    </source>
</reference>
<protein>
    <submittedName>
        <fullName evidence="2">Outer membrane protein W</fullName>
    </submittedName>
</protein>
<dbReference type="OrthoDB" id="9807574at2"/>
<dbReference type="EMBL" id="FWPT01000002">
    <property type="protein sequence ID" value="SMA40582.1"/>
    <property type="molecule type" value="Genomic_DNA"/>
</dbReference>